<name>A0A2A9NSN6_9AGAR</name>
<dbReference type="GO" id="GO:0035861">
    <property type="term" value="C:site of double-strand break"/>
    <property type="evidence" value="ECO:0007669"/>
    <property type="project" value="TreeGrafter"/>
</dbReference>
<organism evidence="13 14">
    <name type="scientific">Amanita thiersii Skay4041</name>
    <dbReference type="NCBI Taxonomy" id="703135"/>
    <lineage>
        <taxon>Eukaryota</taxon>
        <taxon>Fungi</taxon>
        <taxon>Dikarya</taxon>
        <taxon>Basidiomycota</taxon>
        <taxon>Agaricomycotina</taxon>
        <taxon>Agaricomycetes</taxon>
        <taxon>Agaricomycetidae</taxon>
        <taxon>Agaricales</taxon>
        <taxon>Pluteineae</taxon>
        <taxon>Amanitaceae</taxon>
        <taxon>Amanita</taxon>
    </lineage>
</organism>
<dbReference type="InterPro" id="IPR043128">
    <property type="entry name" value="Rev_trsase/Diguanyl_cyclase"/>
</dbReference>
<feature type="compositionally biased region" description="Basic and acidic residues" evidence="10">
    <location>
        <begin position="639"/>
        <end position="654"/>
    </location>
</feature>
<evidence type="ECO:0000256" key="4">
    <source>
        <dbReference type="ARBA" id="ARBA00022763"/>
    </source>
</evidence>
<feature type="domain" description="UBZ3-type" evidence="12">
    <location>
        <begin position="563"/>
        <end position="611"/>
    </location>
</feature>
<keyword evidence="8" id="KW-0539">Nucleus</keyword>
<dbReference type="AlphaFoldDB" id="A0A2A9NSN6"/>
<keyword evidence="4" id="KW-0227">DNA damage</keyword>
<dbReference type="Gene3D" id="1.10.150.20">
    <property type="entry name" value="5' to 3' exonuclease, C-terminal subdomain"/>
    <property type="match status" value="1"/>
</dbReference>
<feature type="region of interest" description="Disordered" evidence="10">
    <location>
        <begin position="534"/>
        <end position="561"/>
    </location>
</feature>
<dbReference type="FunFam" id="1.10.150.20:FF:000014">
    <property type="entry name" value="Polymerase (DNA directed), eta"/>
    <property type="match status" value="1"/>
</dbReference>
<dbReference type="OrthoDB" id="5723at2759"/>
<dbReference type="PROSITE" id="PS50173">
    <property type="entry name" value="UMUC"/>
    <property type="match status" value="1"/>
</dbReference>
<dbReference type="GO" id="GO:0003684">
    <property type="term" value="F:damaged DNA binding"/>
    <property type="evidence" value="ECO:0007669"/>
    <property type="project" value="InterPro"/>
</dbReference>
<keyword evidence="6" id="KW-0862">Zinc</keyword>
<dbReference type="GO" id="GO:0005634">
    <property type="term" value="C:nucleus"/>
    <property type="evidence" value="ECO:0007669"/>
    <property type="project" value="UniProtKB-SubCell"/>
</dbReference>
<evidence type="ECO:0000313" key="14">
    <source>
        <dbReference type="Proteomes" id="UP000242287"/>
    </source>
</evidence>
<gene>
    <name evidence="13" type="ORF">AMATHDRAFT_73645</name>
</gene>
<evidence type="ECO:0000256" key="10">
    <source>
        <dbReference type="SAM" id="MobiDB-lite"/>
    </source>
</evidence>
<dbReference type="InterPro" id="IPR017961">
    <property type="entry name" value="DNA_pol_Y-fam_little_finger"/>
</dbReference>
<dbReference type="Gene3D" id="3.40.1170.60">
    <property type="match status" value="1"/>
</dbReference>
<dbReference type="InterPro" id="IPR043502">
    <property type="entry name" value="DNA/RNA_pol_sf"/>
</dbReference>
<evidence type="ECO:0000256" key="7">
    <source>
        <dbReference type="ARBA" id="ARBA00023204"/>
    </source>
</evidence>
<dbReference type="Gene3D" id="3.30.70.270">
    <property type="match status" value="1"/>
</dbReference>
<dbReference type="SUPFAM" id="SSF100879">
    <property type="entry name" value="Lesion bypass DNA polymerase (Y-family), little finger domain"/>
    <property type="match status" value="1"/>
</dbReference>
<keyword evidence="2" id="KW-0808">Transferase</keyword>
<dbReference type="Gene3D" id="3.30.1490.100">
    <property type="entry name" value="DNA polymerase, Y-family, little finger domain"/>
    <property type="match status" value="1"/>
</dbReference>
<keyword evidence="3" id="KW-0479">Metal-binding</keyword>
<feature type="compositionally biased region" description="Acidic residues" evidence="10">
    <location>
        <begin position="263"/>
        <end position="274"/>
    </location>
</feature>
<comment type="subcellular location">
    <subcellularLocation>
        <location evidence="1">Nucleus</location>
    </subcellularLocation>
</comment>
<dbReference type="InterPro" id="IPR052230">
    <property type="entry name" value="DNA_polymerase_eta"/>
</dbReference>
<dbReference type="InterPro" id="IPR001126">
    <property type="entry name" value="UmuC"/>
</dbReference>
<dbReference type="GO" id="GO:0003887">
    <property type="term" value="F:DNA-directed DNA polymerase activity"/>
    <property type="evidence" value="ECO:0007669"/>
    <property type="project" value="TreeGrafter"/>
</dbReference>
<dbReference type="GO" id="GO:0008270">
    <property type="term" value="F:zinc ion binding"/>
    <property type="evidence" value="ECO:0007669"/>
    <property type="project" value="UniProtKB-KW"/>
</dbReference>
<evidence type="ECO:0000256" key="8">
    <source>
        <dbReference type="ARBA" id="ARBA00023242"/>
    </source>
</evidence>
<evidence type="ECO:0000256" key="5">
    <source>
        <dbReference type="ARBA" id="ARBA00022771"/>
    </source>
</evidence>
<evidence type="ECO:0000256" key="2">
    <source>
        <dbReference type="ARBA" id="ARBA00022679"/>
    </source>
</evidence>
<dbReference type="Pfam" id="PF11799">
    <property type="entry name" value="IMS_C"/>
    <property type="match status" value="1"/>
</dbReference>
<dbReference type="FunFam" id="3.40.1170.60:FF:000008">
    <property type="entry name" value="DNA polymerase eta subunit"/>
    <property type="match status" value="1"/>
</dbReference>
<dbReference type="GO" id="GO:0005657">
    <property type="term" value="C:replication fork"/>
    <property type="evidence" value="ECO:0007669"/>
    <property type="project" value="TreeGrafter"/>
</dbReference>
<dbReference type="PANTHER" id="PTHR45873">
    <property type="entry name" value="DNA POLYMERASE ETA"/>
    <property type="match status" value="1"/>
</dbReference>
<evidence type="ECO:0000256" key="3">
    <source>
        <dbReference type="ARBA" id="ARBA00022723"/>
    </source>
</evidence>
<feature type="compositionally biased region" description="Basic and acidic residues" evidence="10">
    <location>
        <begin position="534"/>
        <end position="554"/>
    </location>
</feature>
<proteinExistence type="predicted"/>
<evidence type="ECO:0000256" key="1">
    <source>
        <dbReference type="ARBA" id="ARBA00004123"/>
    </source>
</evidence>
<dbReference type="GO" id="GO:0009314">
    <property type="term" value="P:response to radiation"/>
    <property type="evidence" value="ECO:0007669"/>
    <property type="project" value="TreeGrafter"/>
</dbReference>
<keyword evidence="5" id="KW-0863">Zinc-finger</keyword>
<keyword evidence="7" id="KW-0234">DNA repair</keyword>
<feature type="compositionally biased region" description="Basic and acidic residues" evidence="10">
    <location>
        <begin position="248"/>
        <end position="262"/>
    </location>
</feature>
<dbReference type="GO" id="GO:0007064">
    <property type="term" value="P:mitotic sister chromatid cohesion"/>
    <property type="evidence" value="ECO:0007669"/>
    <property type="project" value="UniProtKB-ARBA"/>
</dbReference>
<dbReference type="SUPFAM" id="SSF56672">
    <property type="entry name" value="DNA/RNA polymerases"/>
    <property type="match status" value="1"/>
</dbReference>
<feature type="region of interest" description="Disordered" evidence="10">
    <location>
        <begin position="621"/>
        <end position="654"/>
    </location>
</feature>
<evidence type="ECO:0000259" key="12">
    <source>
        <dbReference type="PROSITE" id="PS51907"/>
    </source>
</evidence>
<accession>A0A2A9NSN6</accession>
<evidence type="ECO:0000256" key="9">
    <source>
        <dbReference type="ARBA" id="ARBA00044975"/>
    </source>
</evidence>
<dbReference type="InterPro" id="IPR041298">
    <property type="entry name" value="UBZ3"/>
</dbReference>
<evidence type="ECO:0000256" key="6">
    <source>
        <dbReference type="ARBA" id="ARBA00022833"/>
    </source>
</evidence>
<dbReference type="Proteomes" id="UP000242287">
    <property type="component" value="Unassembled WGS sequence"/>
</dbReference>
<dbReference type="GO" id="GO:0070987">
    <property type="term" value="P:error-free translesion synthesis"/>
    <property type="evidence" value="ECO:0007669"/>
    <property type="project" value="UniProtKB-ARBA"/>
</dbReference>
<feature type="region of interest" description="Disordered" evidence="10">
    <location>
        <begin position="229"/>
        <end position="274"/>
    </location>
</feature>
<dbReference type="PROSITE" id="PS51907">
    <property type="entry name" value="ZF_UBZ3"/>
    <property type="match status" value="1"/>
</dbReference>
<keyword evidence="14" id="KW-1185">Reference proteome</keyword>
<dbReference type="Pfam" id="PF21704">
    <property type="entry name" value="POLH-Rev1_HhH"/>
    <property type="match status" value="1"/>
</dbReference>
<dbReference type="PANTHER" id="PTHR45873:SF1">
    <property type="entry name" value="DNA POLYMERASE ETA"/>
    <property type="match status" value="1"/>
</dbReference>
<dbReference type="STRING" id="703135.A0A2A9NSN6"/>
<dbReference type="GO" id="GO:0042276">
    <property type="term" value="P:error-prone translesion synthesis"/>
    <property type="evidence" value="ECO:0007669"/>
    <property type="project" value="TreeGrafter"/>
</dbReference>
<dbReference type="EMBL" id="KZ301975">
    <property type="protein sequence ID" value="PFH53118.1"/>
    <property type="molecule type" value="Genomic_DNA"/>
</dbReference>
<dbReference type="GO" id="GO:0006281">
    <property type="term" value="P:DNA repair"/>
    <property type="evidence" value="ECO:0007669"/>
    <property type="project" value="UniProtKB-KW"/>
</dbReference>
<sequence length="654" mass="72974">MSSGLPSTSALSWKGKKKLTEHGFDPIDLNPPITYRHLLSQNLGARDPLRVIALCDSDAFYATCEMVRLKTPPDTPLVVLQWDSLIAVNYPARKYGISRMDKVKEAKKRCPDLVVVHVATYKEGEREPGYWDDIDTNTHKVSLDYYRKESAKIGVMFKEGLPGCEVEKASIDEAFIDFTLAVRKIILGRFPHLAQVPPDAPHGADTILPPPPPISWDGLGYIIPITPQTPSSAAESAKDNIIGDSEDASPRQDDGLIRKREAVEEETEVNESEDSVTTWHDVALSIAAELMEKVRKDIYEKLGYTTSAGIARNKFLAKLTASYKKPNSQSILRNAAIPKYLRPMPFQKIRFLGGKLGKALAEEFEASAVGDLLSLCLAEELQHKFGEDSLWVYEVLRGIDRAEVKEKSMVNKSMMASKNLPQSITQSSEGFHWIRVLAAELALRLKDARQESPNLWPKTIVLHTRKGSESGRSKQAPFPFTRDITVDVIALAGDKLWKDLIGNGLNVNVTHVALGFTGIDIAESGQQSIEAFLKGDNKGERVKKRPREDEDNSHKKLSTGGEFHSVSYTCTECGKTLTLLLEDGTSQDGDMLGVMQREHEDFHFALELSNAQSRDTEMVVAQQRAKSPRKRSVGMNRKRGQDERKGIERFFTRK</sequence>
<feature type="compositionally biased region" description="Basic residues" evidence="10">
    <location>
        <begin position="626"/>
        <end position="638"/>
    </location>
</feature>
<protein>
    <recommendedName>
        <fullName evidence="9">DNA polymerase eta</fullName>
    </recommendedName>
</protein>
<evidence type="ECO:0000259" key="11">
    <source>
        <dbReference type="PROSITE" id="PS50173"/>
    </source>
</evidence>
<dbReference type="PIRSF" id="PIRSF036603">
    <property type="entry name" value="DPol_eta"/>
    <property type="match status" value="1"/>
</dbReference>
<feature type="domain" description="UmuC" evidence="11">
    <location>
        <begin position="52"/>
        <end position="353"/>
    </location>
</feature>
<dbReference type="Pfam" id="PF00817">
    <property type="entry name" value="IMS"/>
    <property type="match status" value="1"/>
</dbReference>
<reference evidence="13 14" key="1">
    <citation type="submission" date="2014-02" db="EMBL/GenBank/DDBJ databases">
        <title>Transposable element dynamics among asymbiotic and ectomycorrhizal Amanita fungi.</title>
        <authorList>
            <consortium name="DOE Joint Genome Institute"/>
            <person name="Hess J."/>
            <person name="Skrede I."/>
            <person name="Wolfe B."/>
            <person name="LaButti K."/>
            <person name="Ohm R.A."/>
            <person name="Grigoriev I.V."/>
            <person name="Pringle A."/>
        </authorList>
    </citation>
    <scope>NUCLEOTIDE SEQUENCE [LARGE SCALE GENOMIC DNA]</scope>
    <source>
        <strain evidence="13 14">SKay4041</strain>
    </source>
</reference>
<dbReference type="InterPro" id="IPR036775">
    <property type="entry name" value="DNA_pol_Y-fam_lit_finger_sf"/>
</dbReference>
<evidence type="ECO:0000313" key="13">
    <source>
        <dbReference type="EMBL" id="PFH53118.1"/>
    </source>
</evidence>